<feature type="compositionally biased region" description="Low complexity" evidence="1">
    <location>
        <begin position="161"/>
        <end position="174"/>
    </location>
</feature>
<gene>
    <name evidence="3" type="ORF">IV454_20715</name>
</gene>
<evidence type="ECO:0000259" key="2">
    <source>
        <dbReference type="PROSITE" id="PS51352"/>
    </source>
</evidence>
<dbReference type="EMBL" id="CP065053">
    <property type="protein sequence ID" value="QPI53357.1"/>
    <property type="molecule type" value="Genomic_DNA"/>
</dbReference>
<dbReference type="PROSITE" id="PS51352">
    <property type="entry name" value="THIOREDOXIN_2"/>
    <property type="match status" value="1"/>
</dbReference>
<organism evidence="3 4">
    <name type="scientific">Massilia antarctica</name>
    <dbReference type="NCBI Taxonomy" id="2765360"/>
    <lineage>
        <taxon>Bacteria</taxon>
        <taxon>Pseudomonadati</taxon>
        <taxon>Pseudomonadota</taxon>
        <taxon>Betaproteobacteria</taxon>
        <taxon>Burkholderiales</taxon>
        <taxon>Oxalobacteraceae</taxon>
        <taxon>Telluria group</taxon>
        <taxon>Massilia</taxon>
    </lineage>
</organism>
<dbReference type="Pfam" id="PF08534">
    <property type="entry name" value="Redoxin"/>
    <property type="match status" value="1"/>
</dbReference>
<accession>A0AA49AC60</accession>
<reference evidence="3 4" key="1">
    <citation type="submission" date="2020-11" db="EMBL/GenBank/DDBJ databases">
        <authorList>
            <person name="Sun Q."/>
        </authorList>
    </citation>
    <scope>NUCLEOTIDE SEQUENCE [LARGE SCALE GENOMIC DNA]</scope>
    <source>
        <strain evidence="3 4">P8398</strain>
    </source>
</reference>
<evidence type="ECO:0000256" key="1">
    <source>
        <dbReference type="SAM" id="MobiDB-lite"/>
    </source>
</evidence>
<dbReference type="PANTHER" id="PTHR42852">
    <property type="entry name" value="THIOL:DISULFIDE INTERCHANGE PROTEIN DSBE"/>
    <property type="match status" value="1"/>
</dbReference>
<protein>
    <submittedName>
        <fullName evidence="3">Redoxin family protein</fullName>
    </submittedName>
</protein>
<dbReference type="InterPro" id="IPR013766">
    <property type="entry name" value="Thioredoxin_domain"/>
</dbReference>
<keyword evidence="4" id="KW-1185">Reference proteome</keyword>
<dbReference type="InterPro" id="IPR013740">
    <property type="entry name" value="Redoxin"/>
</dbReference>
<feature type="domain" description="Thioredoxin" evidence="2">
    <location>
        <begin position="3"/>
        <end position="156"/>
    </location>
</feature>
<dbReference type="InterPro" id="IPR036249">
    <property type="entry name" value="Thioredoxin-like_sf"/>
</dbReference>
<feature type="region of interest" description="Disordered" evidence="1">
    <location>
        <begin position="157"/>
        <end position="183"/>
    </location>
</feature>
<evidence type="ECO:0000313" key="4">
    <source>
        <dbReference type="Proteomes" id="UP000662888"/>
    </source>
</evidence>
<evidence type="ECO:0000313" key="3">
    <source>
        <dbReference type="EMBL" id="QPI53357.1"/>
    </source>
</evidence>
<dbReference type="SUPFAM" id="SSF52833">
    <property type="entry name" value="Thioredoxin-like"/>
    <property type="match status" value="1"/>
</dbReference>
<dbReference type="Proteomes" id="UP000662888">
    <property type="component" value="Chromosome"/>
</dbReference>
<sequence>MAAGTSAAAPEFQVVAWLNAPVPVSLAGLRGKVVAAYAFQMLCPGCVSHAIPQAKHVRQIFAREDVEVLGLHTVFEHHAAMGSAALEAFIHEYRIDFPVGIDQPSGQGPLPLTMQAYQLRGTPTLLLFDRQGVLRHTLLGAVHDMQVGALIAQLAARTTAQPHQPHQPHQSHQSHGNDGACRI</sequence>
<dbReference type="InterPro" id="IPR050553">
    <property type="entry name" value="Thioredoxin_ResA/DsbE_sf"/>
</dbReference>
<proteinExistence type="predicted"/>
<dbReference type="Gene3D" id="3.40.30.10">
    <property type="entry name" value="Glutaredoxin"/>
    <property type="match status" value="1"/>
</dbReference>
<dbReference type="PANTHER" id="PTHR42852:SF13">
    <property type="entry name" value="PROTEIN DIPZ"/>
    <property type="match status" value="1"/>
</dbReference>
<name>A0AA49AC60_9BURK</name>